<dbReference type="CDD" id="cd00067">
    <property type="entry name" value="GAL4"/>
    <property type="match status" value="1"/>
</dbReference>
<feature type="region of interest" description="Disordered" evidence="4">
    <location>
        <begin position="1"/>
        <end position="23"/>
    </location>
</feature>
<dbReference type="InterPro" id="IPR050613">
    <property type="entry name" value="Sec_Metabolite_Reg"/>
</dbReference>
<dbReference type="PANTHER" id="PTHR31001:SF56">
    <property type="entry name" value="ZN(2)-C6 FUNGAL-TYPE DOMAIN-CONTAINING PROTEIN"/>
    <property type="match status" value="1"/>
</dbReference>
<dbReference type="InterPro" id="IPR017896">
    <property type="entry name" value="4Fe4S_Fe-S-bd"/>
</dbReference>
<dbReference type="PROSITE" id="PS50048">
    <property type="entry name" value="ZN2_CY6_FUNGAL_2"/>
    <property type="match status" value="1"/>
</dbReference>
<evidence type="ECO:0000259" key="6">
    <source>
        <dbReference type="PROSITE" id="PS51379"/>
    </source>
</evidence>
<dbReference type="AlphaFoldDB" id="A0A165PX64"/>
<evidence type="ECO:0000256" key="2">
    <source>
        <dbReference type="ARBA" id="ARBA00022723"/>
    </source>
</evidence>
<keyword evidence="8" id="KW-1185">Reference proteome</keyword>
<keyword evidence="3" id="KW-0539">Nucleus</keyword>
<sequence length="752" mass="83397">MQGVFSQYADPNDTSDPTVKQRHRRRRDGLACAECRRLKLKCNRAWPCETCIRRGCAAVCPTGSLAPGKAGRLILANTSTLHERIASLSERIRSLEDFVEQTAGPSHPLLAEALRDLKAPLQGEPFTDTNDADKDGEHRTTMQARQDAATSKNVTSTTSEVPQPVLTLGELIELGRTFPQSVDEEDLADTAKTIEDIKSFLPALPEANAEAERFYGGYGGLFSPVPNQMFTTLLHELYAFPPGRSDIDYVHKLALVFLTFALANFSDTLSLEGSSTSEKYFHLAKALYSIRSCIDSTNVWTVMGMMLFAIYCRLSSRNSTTWTVLGIVAKLIIGNNLHRDPAHYGVDVEGSASRRFIFWEIFSFDTFYTFCVQRAPLYNVNYIDCPFPDIDLGSEDPAARMTANCDLWKYRYTSEVVPKVMEETIGRKVVTYTSVLEVDKLIRESWVPECLQADQDPPTGLDAVGMATSTLQRHTIQWYRELALMFLHRPLLAIALTEKADDPLQHRFSQSVLASFRSAYTLCNTLRVLATDPLTHGTRSCYFQPGFAAITVLASIAILVPHSGFSQAACTEALATCELYENETIPVPPKVMAWIIHIKQKLQQHQQGAPPVLNVCAPDWDQFGADAIHTRALTSQARKEASFTVPIAHTQPVVPTHRPPPGSSDDLWALRESLDASLLMNEPIASDYFPPVDVDVVQEPPPVPLNGLWPVDYTNNNPQQYMGTAAIAPSSDMDGDGQWERFLASVGLAEQP</sequence>
<accession>A0A165PX64</accession>
<dbReference type="GO" id="GO:0003677">
    <property type="term" value="F:DNA binding"/>
    <property type="evidence" value="ECO:0007669"/>
    <property type="project" value="InterPro"/>
</dbReference>
<dbReference type="EMBL" id="KV425886">
    <property type="protein sequence ID" value="KZW02785.1"/>
    <property type="molecule type" value="Genomic_DNA"/>
</dbReference>
<protein>
    <recommendedName>
        <fullName evidence="9">Zn(2)-C6 fungal-type domain-containing protein</fullName>
    </recommendedName>
</protein>
<name>A0A165PX64_EXIGL</name>
<dbReference type="PROSITE" id="PS51379">
    <property type="entry name" value="4FE4S_FER_2"/>
    <property type="match status" value="1"/>
</dbReference>
<dbReference type="GO" id="GO:0008270">
    <property type="term" value="F:zinc ion binding"/>
    <property type="evidence" value="ECO:0007669"/>
    <property type="project" value="InterPro"/>
</dbReference>
<dbReference type="InterPro" id="IPR001138">
    <property type="entry name" value="Zn2Cys6_DnaBD"/>
</dbReference>
<dbReference type="PROSITE" id="PS00463">
    <property type="entry name" value="ZN2_CY6_FUNGAL_1"/>
    <property type="match status" value="1"/>
</dbReference>
<dbReference type="CDD" id="cd12148">
    <property type="entry name" value="fungal_TF_MHR"/>
    <property type="match status" value="1"/>
</dbReference>
<gene>
    <name evidence="7" type="ORF">EXIGLDRAFT_828923</name>
</gene>
<dbReference type="SUPFAM" id="SSF57701">
    <property type="entry name" value="Zn2/Cys6 DNA-binding domain"/>
    <property type="match status" value="1"/>
</dbReference>
<proteinExistence type="predicted"/>
<dbReference type="GO" id="GO:0005634">
    <property type="term" value="C:nucleus"/>
    <property type="evidence" value="ECO:0007669"/>
    <property type="project" value="UniProtKB-SubCell"/>
</dbReference>
<dbReference type="GO" id="GO:0006351">
    <property type="term" value="P:DNA-templated transcription"/>
    <property type="evidence" value="ECO:0007669"/>
    <property type="project" value="InterPro"/>
</dbReference>
<evidence type="ECO:0000259" key="5">
    <source>
        <dbReference type="PROSITE" id="PS50048"/>
    </source>
</evidence>
<dbReference type="Gene3D" id="4.10.240.10">
    <property type="entry name" value="Zn(2)-C6 fungal-type DNA-binding domain"/>
    <property type="match status" value="1"/>
</dbReference>
<dbReference type="STRING" id="1314781.A0A165PX64"/>
<dbReference type="InParanoid" id="A0A165PX64"/>
<dbReference type="Proteomes" id="UP000077266">
    <property type="component" value="Unassembled WGS sequence"/>
</dbReference>
<comment type="subcellular location">
    <subcellularLocation>
        <location evidence="1">Nucleus</location>
    </subcellularLocation>
</comment>
<dbReference type="Pfam" id="PF04082">
    <property type="entry name" value="Fungal_trans"/>
    <property type="match status" value="1"/>
</dbReference>
<dbReference type="InterPro" id="IPR036864">
    <property type="entry name" value="Zn2-C6_fun-type_DNA-bd_sf"/>
</dbReference>
<feature type="domain" description="4Fe-4S ferredoxin-type" evidence="6">
    <location>
        <begin position="38"/>
        <end position="70"/>
    </location>
</feature>
<evidence type="ECO:0000256" key="4">
    <source>
        <dbReference type="SAM" id="MobiDB-lite"/>
    </source>
</evidence>
<evidence type="ECO:0000256" key="1">
    <source>
        <dbReference type="ARBA" id="ARBA00004123"/>
    </source>
</evidence>
<evidence type="ECO:0000313" key="8">
    <source>
        <dbReference type="Proteomes" id="UP000077266"/>
    </source>
</evidence>
<organism evidence="7 8">
    <name type="scientific">Exidia glandulosa HHB12029</name>
    <dbReference type="NCBI Taxonomy" id="1314781"/>
    <lineage>
        <taxon>Eukaryota</taxon>
        <taxon>Fungi</taxon>
        <taxon>Dikarya</taxon>
        <taxon>Basidiomycota</taxon>
        <taxon>Agaricomycotina</taxon>
        <taxon>Agaricomycetes</taxon>
        <taxon>Auriculariales</taxon>
        <taxon>Exidiaceae</taxon>
        <taxon>Exidia</taxon>
    </lineage>
</organism>
<dbReference type="PANTHER" id="PTHR31001">
    <property type="entry name" value="UNCHARACTERIZED TRANSCRIPTIONAL REGULATORY PROTEIN"/>
    <property type="match status" value="1"/>
</dbReference>
<dbReference type="GO" id="GO:0000981">
    <property type="term" value="F:DNA-binding transcription factor activity, RNA polymerase II-specific"/>
    <property type="evidence" value="ECO:0007669"/>
    <property type="project" value="InterPro"/>
</dbReference>
<evidence type="ECO:0000313" key="7">
    <source>
        <dbReference type="EMBL" id="KZW02785.1"/>
    </source>
</evidence>
<feature type="domain" description="Zn(2)-C6 fungal-type" evidence="5">
    <location>
        <begin position="31"/>
        <end position="60"/>
    </location>
</feature>
<reference evidence="7 8" key="1">
    <citation type="journal article" date="2016" name="Mol. Biol. Evol.">
        <title>Comparative Genomics of Early-Diverging Mushroom-Forming Fungi Provides Insights into the Origins of Lignocellulose Decay Capabilities.</title>
        <authorList>
            <person name="Nagy L.G."/>
            <person name="Riley R."/>
            <person name="Tritt A."/>
            <person name="Adam C."/>
            <person name="Daum C."/>
            <person name="Floudas D."/>
            <person name="Sun H."/>
            <person name="Yadav J.S."/>
            <person name="Pangilinan J."/>
            <person name="Larsson K.H."/>
            <person name="Matsuura K."/>
            <person name="Barry K."/>
            <person name="Labutti K."/>
            <person name="Kuo R."/>
            <person name="Ohm R.A."/>
            <person name="Bhattacharya S.S."/>
            <person name="Shirouzu T."/>
            <person name="Yoshinaga Y."/>
            <person name="Martin F.M."/>
            <person name="Grigoriev I.V."/>
            <person name="Hibbett D.S."/>
        </authorList>
    </citation>
    <scope>NUCLEOTIDE SEQUENCE [LARGE SCALE GENOMIC DNA]</scope>
    <source>
        <strain evidence="7 8">HHB12029</strain>
    </source>
</reference>
<evidence type="ECO:0008006" key="9">
    <source>
        <dbReference type="Google" id="ProtNLM"/>
    </source>
</evidence>
<dbReference type="SMART" id="SM00066">
    <property type="entry name" value="GAL4"/>
    <property type="match status" value="1"/>
</dbReference>
<dbReference type="InterPro" id="IPR007219">
    <property type="entry name" value="XnlR_reg_dom"/>
</dbReference>
<evidence type="ECO:0000256" key="3">
    <source>
        <dbReference type="ARBA" id="ARBA00023242"/>
    </source>
</evidence>
<keyword evidence="2" id="KW-0479">Metal-binding</keyword>
<dbReference type="OrthoDB" id="3362851at2759"/>